<reference evidence="11 12" key="1">
    <citation type="journal article" date="2017" name="Gigascience">
        <title>Draft genome of the honey bee ectoparasitic mite, Tropilaelaps mercedesae, is shaped by the parasitic life history.</title>
        <authorList>
            <person name="Dong X."/>
            <person name="Armstrong S.D."/>
            <person name="Xia D."/>
            <person name="Makepeace B.L."/>
            <person name="Darby A.C."/>
            <person name="Kadowaki T."/>
        </authorList>
    </citation>
    <scope>NUCLEOTIDE SEQUENCE [LARGE SCALE GENOMIC DNA]</scope>
    <source>
        <strain evidence="11">Wuxi-XJTLU</strain>
    </source>
</reference>
<name>A0A1V9Y3Q7_9ACAR</name>
<evidence type="ECO:0000256" key="4">
    <source>
        <dbReference type="ARBA" id="ARBA00022617"/>
    </source>
</evidence>
<dbReference type="InterPro" id="IPR036396">
    <property type="entry name" value="Cyt_P450_sf"/>
</dbReference>
<dbReference type="InterPro" id="IPR002401">
    <property type="entry name" value="Cyt_P450_E_grp-I"/>
</dbReference>
<comment type="subcellular location">
    <subcellularLocation>
        <location evidence="2">Endoplasmic reticulum membrane</location>
    </subcellularLocation>
</comment>
<keyword evidence="12" id="KW-1185">Reference proteome</keyword>
<dbReference type="AlphaFoldDB" id="A0A1V9Y3Q7"/>
<dbReference type="PANTHER" id="PTHR24291">
    <property type="entry name" value="CYTOCHROME P450 FAMILY 4"/>
    <property type="match status" value="1"/>
</dbReference>
<keyword evidence="8" id="KW-0472">Membrane</keyword>
<keyword evidence="10" id="KW-0560">Oxidoreductase</keyword>
<keyword evidence="5" id="KW-0256">Endoplasmic reticulum</keyword>
<dbReference type="GO" id="GO:0016705">
    <property type="term" value="F:oxidoreductase activity, acting on paired donors, with incorporation or reduction of molecular oxygen"/>
    <property type="evidence" value="ECO:0007669"/>
    <property type="project" value="InterPro"/>
</dbReference>
<keyword evidence="4 9" id="KW-0349">Heme</keyword>
<dbReference type="Gene3D" id="1.10.630.10">
    <property type="entry name" value="Cytochrome P450"/>
    <property type="match status" value="1"/>
</dbReference>
<dbReference type="InterPro" id="IPR050196">
    <property type="entry name" value="Cytochrome_P450_Monoox"/>
</dbReference>
<keyword evidence="6 9" id="KW-0408">Iron</keyword>
<dbReference type="GO" id="GO:0004497">
    <property type="term" value="F:monooxygenase activity"/>
    <property type="evidence" value="ECO:0007669"/>
    <property type="project" value="UniProtKB-KW"/>
</dbReference>
<evidence type="ECO:0000256" key="8">
    <source>
        <dbReference type="ARBA" id="ARBA00023136"/>
    </source>
</evidence>
<comment type="similarity">
    <text evidence="3 10">Belongs to the cytochrome P450 family.</text>
</comment>
<dbReference type="InterPro" id="IPR001128">
    <property type="entry name" value="Cyt_P450"/>
</dbReference>
<sequence>MDAIFSSVLPAALFCIVGLVVHRWLQYIHARNMLKPMPGEEGRLVPLLNVFDNLQKVNRFAAKERSVAFFNMRDYYRRQYEDKGIFYLWMALDGGPIIHVYRPDLIEEVLKSPHFGVKSIGYDALHCWLGKGLLTSNGAQWKSQRRMLTPSFHIAILKQYEKTMNEHSLRVTKKILEDSDGRGMKNIELSEWATDCTMAVLLETVMGLDTHLADGQHEIDAFASREYINALNETASLHTTRYANPLFKFSFIYEMSSEGKRYSKAVSKLHAFSKKVIDKKINEFRKDPTGMQPRVGKKQSFLDMLVAMHLQGEQISVKEMLEQTATFMFAGHDTTGWAIAWILYQLGIHLDVQTKLHVELDRVFNGNRERHTSSDDLKQLQYLDCVIKECQRMYGSVPFVSRRCTADGAKIGQFRIPKNATVTLAFHWLHRHPAGFDEPNRFNPDRFLPNNSHGRHSYAFIPFSAGPRNCIGQRFALQEMKITLVNILRSLRVRCRGSLEDIELAGELILRAKNGLYVDFEKR</sequence>
<dbReference type="InterPro" id="IPR017972">
    <property type="entry name" value="Cyt_P450_CS"/>
</dbReference>
<dbReference type="GO" id="GO:0005789">
    <property type="term" value="C:endoplasmic reticulum membrane"/>
    <property type="evidence" value="ECO:0007669"/>
    <property type="project" value="UniProtKB-SubCell"/>
</dbReference>
<dbReference type="Pfam" id="PF00067">
    <property type="entry name" value="p450"/>
    <property type="match status" value="1"/>
</dbReference>
<proteinExistence type="inferred from homology"/>
<dbReference type="SUPFAM" id="SSF48264">
    <property type="entry name" value="Cytochrome P450"/>
    <property type="match status" value="1"/>
</dbReference>
<dbReference type="GO" id="GO:0020037">
    <property type="term" value="F:heme binding"/>
    <property type="evidence" value="ECO:0007669"/>
    <property type="project" value="InterPro"/>
</dbReference>
<evidence type="ECO:0000256" key="3">
    <source>
        <dbReference type="ARBA" id="ARBA00010617"/>
    </source>
</evidence>
<dbReference type="STRING" id="418985.A0A1V9Y3Q7"/>
<comment type="cofactor">
    <cofactor evidence="1 9">
        <name>heme</name>
        <dbReference type="ChEBI" id="CHEBI:30413"/>
    </cofactor>
</comment>
<dbReference type="PRINTS" id="PR00385">
    <property type="entry name" value="P450"/>
</dbReference>
<evidence type="ECO:0000256" key="5">
    <source>
        <dbReference type="ARBA" id="ARBA00022824"/>
    </source>
</evidence>
<dbReference type="EMBL" id="MNPL01000108">
    <property type="protein sequence ID" value="OQR80331.1"/>
    <property type="molecule type" value="Genomic_DNA"/>
</dbReference>
<dbReference type="InParanoid" id="A0A1V9Y3Q7"/>
<evidence type="ECO:0000256" key="1">
    <source>
        <dbReference type="ARBA" id="ARBA00001971"/>
    </source>
</evidence>
<evidence type="ECO:0000313" key="12">
    <source>
        <dbReference type="Proteomes" id="UP000192247"/>
    </source>
</evidence>
<comment type="caution">
    <text evidence="11">The sequence shown here is derived from an EMBL/GenBank/DDBJ whole genome shotgun (WGS) entry which is preliminary data.</text>
</comment>
<organism evidence="11 12">
    <name type="scientific">Tropilaelaps mercedesae</name>
    <dbReference type="NCBI Taxonomy" id="418985"/>
    <lineage>
        <taxon>Eukaryota</taxon>
        <taxon>Metazoa</taxon>
        <taxon>Ecdysozoa</taxon>
        <taxon>Arthropoda</taxon>
        <taxon>Chelicerata</taxon>
        <taxon>Arachnida</taxon>
        <taxon>Acari</taxon>
        <taxon>Parasitiformes</taxon>
        <taxon>Mesostigmata</taxon>
        <taxon>Gamasina</taxon>
        <taxon>Dermanyssoidea</taxon>
        <taxon>Laelapidae</taxon>
        <taxon>Tropilaelaps</taxon>
    </lineage>
</organism>
<dbReference type="Proteomes" id="UP000192247">
    <property type="component" value="Unassembled WGS sequence"/>
</dbReference>
<protein>
    <submittedName>
        <fullName evidence="11">Uncharacterized protein</fullName>
    </submittedName>
</protein>
<dbReference type="PRINTS" id="PR00463">
    <property type="entry name" value="EP450I"/>
</dbReference>
<dbReference type="PROSITE" id="PS00086">
    <property type="entry name" value="CYTOCHROME_P450"/>
    <property type="match status" value="1"/>
</dbReference>
<evidence type="ECO:0000256" key="9">
    <source>
        <dbReference type="PIRSR" id="PIRSR602401-1"/>
    </source>
</evidence>
<dbReference type="OrthoDB" id="1470350at2759"/>
<dbReference type="PANTHER" id="PTHR24291:SF189">
    <property type="entry name" value="CYTOCHROME P450 4C3-RELATED"/>
    <property type="match status" value="1"/>
</dbReference>
<evidence type="ECO:0000256" key="10">
    <source>
        <dbReference type="RuleBase" id="RU000461"/>
    </source>
</evidence>
<accession>A0A1V9Y3Q7</accession>
<dbReference type="GO" id="GO:0005506">
    <property type="term" value="F:iron ion binding"/>
    <property type="evidence" value="ECO:0007669"/>
    <property type="project" value="InterPro"/>
</dbReference>
<evidence type="ECO:0000313" key="11">
    <source>
        <dbReference type="EMBL" id="OQR80331.1"/>
    </source>
</evidence>
<feature type="binding site" description="axial binding residue" evidence="9">
    <location>
        <position position="470"/>
    </location>
    <ligand>
        <name>heme</name>
        <dbReference type="ChEBI" id="CHEBI:30413"/>
    </ligand>
    <ligandPart>
        <name>Fe</name>
        <dbReference type="ChEBI" id="CHEBI:18248"/>
    </ligandPart>
</feature>
<evidence type="ECO:0000256" key="2">
    <source>
        <dbReference type="ARBA" id="ARBA00004586"/>
    </source>
</evidence>
<evidence type="ECO:0000256" key="6">
    <source>
        <dbReference type="ARBA" id="ARBA00023004"/>
    </source>
</evidence>
<dbReference type="CDD" id="cd20628">
    <property type="entry name" value="CYP4"/>
    <property type="match status" value="1"/>
</dbReference>
<evidence type="ECO:0000256" key="7">
    <source>
        <dbReference type="ARBA" id="ARBA00023033"/>
    </source>
</evidence>
<gene>
    <name evidence="11" type="ORF">BIW11_05131</name>
</gene>
<keyword evidence="7 10" id="KW-0503">Monooxygenase</keyword>
<keyword evidence="9 10" id="KW-0479">Metal-binding</keyword>